<proteinExistence type="predicted"/>
<evidence type="ECO:0000313" key="1">
    <source>
        <dbReference type="EMBL" id="AOV18061.1"/>
    </source>
</evidence>
<dbReference type="Proteomes" id="UP000095342">
    <property type="component" value="Chromosome"/>
</dbReference>
<protein>
    <submittedName>
        <fullName evidence="1">Uncharacterized protein</fullName>
    </submittedName>
</protein>
<gene>
    <name evidence="1" type="ORF">BJI67_14205</name>
</gene>
<name>A0A1D8KAT6_9GAMM</name>
<accession>A0A1D8KAT6</accession>
<reference evidence="1 2" key="1">
    <citation type="submission" date="2016-09" db="EMBL/GenBank/DDBJ databases">
        <title>Acidihalobacter prosperus V6 (DSM14174).</title>
        <authorList>
            <person name="Khaleque H.N."/>
            <person name="Ramsay J.P."/>
            <person name="Murphy R.J.T."/>
            <person name="Kaksonen A.H."/>
            <person name="Boxall N.J."/>
            <person name="Watkin E.L.J."/>
        </authorList>
    </citation>
    <scope>NUCLEOTIDE SEQUENCE [LARGE SCALE GENOMIC DNA]</scope>
    <source>
        <strain evidence="1 2">V6</strain>
    </source>
</reference>
<keyword evidence="2" id="KW-1185">Reference proteome</keyword>
<dbReference type="RefSeq" id="WP_070073591.1">
    <property type="nucleotide sequence ID" value="NZ_CP017448.1"/>
</dbReference>
<sequence>MRDRRLRQGMAGAYPPSRLLHDYLVYLPLLALPEGMLNGMLVTALVMVRPGWQITYSDARYLKSK</sequence>
<dbReference type="EMBL" id="CP017448">
    <property type="protein sequence ID" value="AOV18061.1"/>
    <property type="molecule type" value="Genomic_DNA"/>
</dbReference>
<dbReference type="AlphaFoldDB" id="A0A1D8KAT6"/>
<dbReference type="KEGG" id="aaeo:BJI67_14205"/>
<evidence type="ECO:0000313" key="2">
    <source>
        <dbReference type="Proteomes" id="UP000095342"/>
    </source>
</evidence>
<organism evidence="1 2">
    <name type="scientific">Acidihalobacter aeolianus</name>
    <dbReference type="NCBI Taxonomy" id="2792603"/>
    <lineage>
        <taxon>Bacteria</taxon>
        <taxon>Pseudomonadati</taxon>
        <taxon>Pseudomonadota</taxon>
        <taxon>Gammaproteobacteria</taxon>
        <taxon>Chromatiales</taxon>
        <taxon>Ectothiorhodospiraceae</taxon>
        <taxon>Acidihalobacter</taxon>
    </lineage>
</organism>